<accession>A0AAW1UTT2</accession>
<dbReference type="Proteomes" id="UP001431783">
    <property type="component" value="Unassembled WGS sequence"/>
</dbReference>
<name>A0AAW1UTT2_9CUCU</name>
<proteinExistence type="predicted"/>
<keyword evidence="1" id="KW-0732">Signal</keyword>
<dbReference type="EMBL" id="JARQZJ010000103">
    <property type="protein sequence ID" value="KAK9886872.1"/>
    <property type="molecule type" value="Genomic_DNA"/>
</dbReference>
<evidence type="ECO:0000313" key="2">
    <source>
        <dbReference type="EMBL" id="KAK9886872.1"/>
    </source>
</evidence>
<protein>
    <submittedName>
        <fullName evidence="2">Uncharacterized protein</fullName>
    </submittedName>
</protein>
<gene>
    <name evidence="2" type="ORF">WA026_019130</name>
</gene>
<evidence type="ECO:0000256" key="1">
    <source>
        <dbReference type="SAM" id="SignalP"/>
    </source>
</evidence>
<evidence type="ECO:0000313" key="3">
    <source>
        <dbReference type="Proteomes" id="UP001431783"/>
    </source>
</evidence>
<feature type="chain" id="PRO_5043553579" evidence="1">
    <location>
        <begin position="21"/>
        <end position="90"/>
    </location>
</feature>
<organism evidence="2 3">
    <name type="scientific">Henosepilachna vigintioctopunctata</name>
    <dbReference type="NCBI Taxonomy" id="420089"/>
    <lineage>
        <taxon>Eukaryota</taxon>
        <taxon>Metazoa</taxon>
        <taxon>Ecdysozoa</taxon>
        <taxon>Arthropoda</taxon>
        <taxon>Hexapoda</taxon>
        <taxon>Insecta</taxon>
        <taxon>Pterygota</taxon>
        <taxon>Neoptera</taxon>
        <taxon>Endopterygota</taxon>
        <taxon>Coleoptera</taxon>
        <taxon>Polyphaga</taxon>
        <taxon>Cucujiformia</taxon>
        <taxon>Coccinelloidea</taxon>
        <taxon>Coccinellidae</taxon>
        <taxon>Epilachninae</taxon>
        <taxon>Epilachnini</taxon>
        <taxon>Henosepilachna</taxon>
    </lineage>
</organism>
<sequence length="90" mass="10256">MRILSYLLKILIIHVACISGSIIISKIIDAPDRCPEGEYIAHNGECLPAWRNSLDLFRPLKRIQIIDTRLIASHVSVQPLTKNRRKILGR</sequence>
<dbReference type="AlphaFoldDB" id="A0AAW1UTT2"/>
<reference evidence="2 3" key="1">
    <citation type="submission" date="2023-03" db="EMBL/GenBank/DDBJ databases">
        <title>Genome insight into feeding habits of ladybird beetles.</title>
        <authorList>
            <person name="Li H.-S."/>
            <person name="Huang Y.-H."/>
            <person name="Pang H."/>
        </authorList>
    </citation>
    <scope>NUCLEOTIDE SEQUENCE [LARGE SCALE GENOMIC DNA]</scope>
    <source>
        <strain evidence="2">SYSU_2023b</strain>
        <tissue evidence="2">Whole body</tissue>
    </source>
</reference>
<feature type="signal peptide" evidence="1">
    <location>
        <begin position="1"/>
        <end position="20"/>
    </location>
</feature>
<keyword evidence="3" id="KW-1185">Reference proteome</keyword>
<comment type="caution">
    <text evidence="2">The sequence shown here is derived from an EMBL/GenBank/DDBJ whole genome shotgun (WGS) entry which is preliminary data.</text>
</comment>